<dbReference type="EMBL" id="JACHXZ010000003">
    <property type="protein sequence ID" value="MBB3169439.1"/>
    <property type="molecule type" value="Genomic_DNA"/>
</dbReference>
<evidence type="ECO:0000313" key="4">
    <source>
        <dbReference type="Proteomes" id="UP000559987"/>
    </source>
</evidence>
<evidence type="ECO:0000313" key="3">
    <source>
        <dbReference type="EMBL" id="MBB3169439.1"/>
    </source>
</evidence>
<keyword evidence="4" id="KW-1185">Reference proteome</keyword>
<sequence>MKSWLITIIGLLGAWYYTDLASKSNFYGVLCPILAGLFLVILIVKIVAMIGPENGRGSGDGGGGFFDGGFGGDGGCGGD</sequence>
<proteinExistence type="predicted"/>
<reference evidence="3 4" key="1">
    <citation type="submission" date="2020-08" db="EMBL/GenBank/DDBJ databases">
        <title>Genomic Encyclopedia of Type Strains, Phase III (KMG-III): the genomes of soil and plant-associated and newly described type strains.</title>
        <authorList>
            <person name="Whitman W."/>
        </authorList>
    </citation>
    <scope>NUCLEOTIDE SEQUENCE [LARGE SCALE GENOMIC DNA]</scope>
    <source>
        <strain evidence="3 4">CECT 8571</strain>
    </source>
</reference>
<dbReference type="RefSeq" id="WP_183910907.1">
    <property type="nucleotide sequence ID" value="NZ_JACHXZ010000003.1"/>
</dbReference>
<feature type="transmembrane region" description="Helical" evidence="2">
    <location>
        <begin position="26"/>
        <end position="48"/>
    </location>
</feature>
<organism evidence="3 4">
    <name type="scientific">Simiduia aestuariiviva</name>
    <dbReference type="NCBI Taxonomy" id="1510459"/>
    <lineage>
        <taxon>Bacteria</taxon>
        <taxon>Pseudomonadati</taxon>
        <taxon>Pseudomonadota</taxon>
        <taxon>Gammaproteobacteria</taxon>
        <taxon>Cellvibrionales</taxon>
        <taxon>Cellvibrionaceae</taxon>
        <taxon>Simiduia</taxon>
    </lineage>
</organism>
<keyword evidence="2" id="KW-1133">Transmembrane helix</keyword>
<keyword evidence="2" id="KW-0812">Transmembrane</keyword>
<gene>
    <name evidence="3" type="ORF">FHS30_002647</name>
</gene>
<comment type="caution">
    <text evidence="3">The sequence shown here is derived from an EMBL/GenBank/DDBJ whole genome shotgun (WGS) entry which is preliminary data.</text>
</comment>
<feature type="region of interest" description="Disordered" evidence="1">
    <location>
        <begin position="56"/>
        <end position="79"/>
    </location>
</feature>
<evidence type="ECO:0000256" key="2">
    <source>
        <dbReference type="SAM" id="Phobius"/>
    </source>
</evidence>
<accession>A0A839USL9</accession>
<dbReference type="AlphaFoldDB" id="A0A839USL9"/>
<name>A0A839USL9_9GAMM</name>
<dbReference type="Proteomes" id="UP000559987">
    <property type="component" value="Unassembled WGS sequence"/>
</dbReference>
<evidence type="ECO:0000256" key="1">
    <source>
        <dbReference type="SAM" id="MobiDB-lite"/>
    </source>
</evidence>
<keyword evidence="2" id="KW-0472">Membrane</keyword>
<protein>
    <submittedName>
        <fullName evidence="3">Uncharacterized protein</fullName>
    </submittedName>
</protein>